<dbReference type="AlphaFoldDB" id="A0A498HFK6"/>
<evidence type="ECO:0000313" key="2">
    <source>
        <dbReference type="EMBL" id="RXH67843.1"/>
    </source>
</evidence>
<reference evidence="2 3" key="1">
    <citation type="submission" date="2018-10" db="EMBL/GenBank/DDBJ databases">
        <title>A high-quality apple genome assembly.</title>
        <authorList>
            <person name="Hu J."/>
        </authorList>
    </citation>
    <scope>NUCLEOTIDE SEQUENCE [LARGE SCALE GENOMIC DNA]</scope>
    <source>
        <strain evidence="3">cv. HFTH1</strain>
        <tissue evidence="2">Young leaf</tissue>
    </source>
</reference>
<feature type="region of interest" description="Disordered" evidence="1">
    <location>
        <begin position="66"/>
        <end position="109"/>
    </location>
</feature>
<dbReference type="Proteomes" id="UP000290289">
    <property type="component" value="Chromosome 17"/>
</dbReference>
<accession>A0A498HFK6</accession>
<feature type="compositionally biased region" description="Basic and acidic residues" evidence="1">
    <location>
        <begin position="84"/>
        <end position="94"/>
    </location>
</feature>
<name>A0A498HFK6_MALDO</name>
<sequence length="109" mass="11779">MVITIFNKKKRLFILSVLPPPSSLLPAVSSLPLLFHATELSSSGHQRPSNDISRTLSVLFPNHRYGSGIQDDEDRSWSGDDGCDEARAGDEVDRAGGCSASFGWSEGES</sequence>
<gene>
    <name evidence="2" type="ORF">DVH24_027990</name>
</gene>
<dbReference type="EMBL" id="RDQH01000343">
    <property type="protein sequence ID" value="RXH67843.1"/>
    <property type="molecule type" value="Genomic_DNA"/>
</dbReference>
<comment type="caution">
    <text evidence="2">The sequence shown here is derived from an EMBL/GenBank/DDBJ whole genome shotgun (WGS) entry which is preliminary data.</text>
</comment>
<proteinExistence type="predicted"/>
<organism evidence="2 3">
    <name type="scientific">Malus domestica</name>
    <name type="common">Apple</name>
    <name type="synonym">Pyrus malus</name>
    <dbReference type="NCBI Taxonomy" id="3750"/>
    <lineage>
        <taxon>Eukaryota</taxon>
        <taxon>Viridiplantae</taxon>
        <taxon>Streptophyta</taxon>
        <taxon>Embryophyta</taxon>
        <taxon>Tracheophyta</taxon>
        <taxon>Spermatophyta</taxon>
        <taxon>Magnoliopsida</taxon>
        <taxon>eudicotyledons</taxon>
        <taxon>Gunneridae</taxon>
        <taxon>Pentapetalae</taxon>
        <taxon>rosids</taxon>
        <taxon>fabids</taxon>
        <taxon>Rosales</taxon>
        <taxon>Rosaceae</taxon>
        <taxon>Amygdaloideae</taxon>
        <taxon>Maleae</taxon>
        <taxon>Malus</taxon>
    </lineage>
</organism>
<evidence type="ECO:0000313" key="3">
    <source>
        <dbReference type="Proteomes" id="UP000290289"/>
    </source>
</evidence>
<keyword evidence="3" id="KW-1185">Reference proteome</keyword>
<protein>
    <submittedName>
        <fullName evidence="2">Uncharacterized protein</fullName>
    </submittedName>
</protein>
<evidence type="ECO:0000256" key="1">
    <source>
        <dbReference type="SAM" id="MobiDB-lite"/>
    </source>
</evidence>